<dbReference type="EMBL" id="ML976045">
    <property type="protein sequence ID" value="KAF1941605.1"/>
    <property type="molecule type" value="Genomic_DNA"/>
</dbReference>
<keyword evidence="2" id="KW-0812">Transmembrane</keyword>
<proteinExistence type="predicted"/>
<keyword evidence="2" id="KW-0472">Membrane</keyword>
<reference evidence="3" key="1">
    <citation type="journal article" date="2020" name="Stud. Mycol.">
        <title>101 Dothideomycetes genomes: a test case for predicting lifestyles and emergence of pathogens.</title>
        <authorList>
            <person name="Haridas S."/>
            <person name="Albert R."/>
            <person name="Binder M."/>
            <person name="Bloem J."/>
            <person name="Labutti K."/>
            <person name="Salamov A."/>
            <person name="Andreopoulos B."/>
            <person name="Baker S."/>
            <person name="Barry K."/>
            <person name="Bills G."/>
            <person name="Bluhm B."/>
            <person name="Cannon C."/>
            <person name="Castanera R."/>
            <person name="Culley D."/>
            <person name="Daum C."/>
            <person name="Ezra D."/>
            <person name="Gonzalez J."/>
            <person name="Henrissat B."/>
            <person name="Kuo A."/>
            <person name="Liang C."/>
            <person name="Lipzen A."/>
            <person name="Lutzoni F."/>
            <person name="Magnuson J."/>
            <person name="Mondo S."/>
            <person name="Nolan M."/>
            <person name="Ohm R."/>
            <person name="Pangilinan J."/>
            <person name="Park H.-J."/>
            <person name="Ramirez L."/>
            <person name="Alfaro M."/>
            <person name="Sun H."/>
            <person name="Tritt A."/>
            <person name="Yoshinaga Y."/>
            <person name="Zwiers L.-H."/>
            <person name="Turgeon B."/>
            <person name="Goodwin S."/>
            <person name="Spatafora J."/>
            <person name="Crous P."/>
            <person name="Grigoriev I."/>
        </authorList>
    </citation>
    <scope>NUCLEOTIDE SEQUENCE</scope>
    <source>
        <strain evidence="3">CBS 161.51</strain>
    </source>
</reference>
<accession>A0A6A5SLS3</accession>
<evidence type="ECO:0000313" key="3">
    <source>
        <dbReference type="EMBL" id="KAF1941605.1"/>
    </source>
</evidence>
<dbReference type="AlphaFoldDB" id="A0A6A5SLS3"/>
<evidence type="ECO:0000256" key="2">
    <source>
        <dbReference type="SAM" id="Phobius"/>
    </source>
</evidence>
<keyword evidence="4" id="KW-1185">Reference proteome</keyword>
<dbReference type="Proteomes" id="UP000800038">
    <property type="component" value="Unassembled WGS sequence"/>
</dbReference>
<feature type="transmembrane region" description="Helical" evidence="2">
    <location>
        <begin position="93"/>
        <end position="120"/>
    </location>
</feature>
<keyword evidence="2" id="KW-1133">Transmembrane helix</keyword>
<organism evidence="3 4">
    <name type="scientific">Clathrospora elynae</name>
    <dbReference type="NCBI Taxonomy" id="706981"/>
    <lineage>
        <taxon>Eukaryota</taxon>
        <taxon>Fungi</taxon>
        <taxon>Dikarya</taxon>
        <taxon>Ascomycota</taxon>
        <taxon>Pezizomycotina</taxon>
        <taxon>Dothideomycetes</taxon>
        <taxon>Pleosporomycetidae</taxon>
        <taxon>Pleosporales</taxon>
        <taxon>Diademaceae</taxon>
        <taxon>Clathrospora</taxon>
    </lineage>
</organism>
<sequence length="234" mass="25552">MQNDGKYLINTDPRPCPTAGSSQTAQNGLFAGGPDVTIGSVTAARGGELSKTIAVDATTPAFSTSTATLQTTYSPTPFNSTSSASLDNSAPHAALSGGVIFAIALGSIIISIGLPILFVARYFKRSRREKEEDDVLEKLLAVGVVDVRAQKIGLERLQEASERKWVAEDIVETMVNRSLVSYDRERNTKRIRERALEEQRILRRFFEPKGGMIDRNESKRLPDPPVEADRDGMP</sequence>
<evidence type="ECO:0000313" key="4">
    <source>
        <dbReference type="Proteomes" id="UP000800038"/>
    </source>
</evidence>
<feature type="region of interest" description="Disordered" evidence="1">
    <location>
        <begin position="1"/>
        <end position="26"/>
    </location>
</feature>
<evidence type="ECO:0000256" key="1">
    <source>
        <dbReference type="SAM" id="MobiDB-lite"/>
    </source>
</evidence>
<gene>
    <name evidence="3" type="ORF">EJ02DRAFT_194675</name>
</gene>
<protein>
    <submittedName>
        <fullName evidence="3">Uncharacterized protein</fullName>
    </submittedName>
</protein>
<feature type="region of interest" description="Disordered" evidence="1">
    <location>
        <begin position="212"/>
        <end position="234"/>
    </location>
</feature>
<name>A0A6A5SLS3_9PLEO</name>